<feature type="binding site" evidence="10">
    <location>
        <position position="67"/>
    </location>
    <ligand>
        <name>Na(+)</name>
        <dbReference type="ChEBI" id="CHEBI:29101"/>
        <note>structural</note>
    </ligand>
</feature>
<dbReference type="GO" id="GO:0046872">
    <property type="term" value="F:metal ion binding"/>
    <property type="evidence" value="ECO:0007669"/>
    <property type="project" value="UniProtKB-KW"/>
</dbReference>
<evidence type="ECO:0000256" key="3">
    <source>
        <dbReference type="ARBA" id="ARBA00022692"/>
    </source>
</evidence>
<protein>
    <recommendedName>
        <fullName evidence="10">Fluoride-specific ion channel FluC</fullName>
    </recommendedName>
</protein>
<evidence type="ECO:0000256" key="8">
    <source>
        <dbReference type="ARBA" id="ARBA00035585"/>
    </source>
</evidence>
<comment type="similarity">
    <text evidence="7 10">Belongs to the fluoride channel Fluc/FEX (TC 1.A.43) family.</text>
</comment>
<dbReference type="HAMAP" id="MF_00454">
    <property type="entry name" value="FluC"/>
    <property type="match status" value="1"/>
</dbReference>
<keyword evidence="3 10" id="KW-0812">Transmembrane</keyword>
<dbReference type="OMA" id="TFSTMMV"/>
<reference evidence="11 13" key="1">
    <citation type="submission" date="2015-12" db="EMBL/GenBank/DDBJ databases">
        <authorList>
            <person name="Andreevskaya M."/>
        </authorList>
    </citation>
    <scope>NUCLEOTIDE SEQUENCE [LARGE SCALE GENOMIC DNA]</scope>
    <source>
        <strain evidence="11 13">C122c</strain>
    </source>
</reference>
<dbReference type="EMBL" id="JAHBFI010000009">
    <property type="protein sequence ID" value="MBZ5962377.1"/>
    <property type="molecule type" value="Genomic_DNA"/>
</dbReference>
<evidence type="ECO:0000256" key="1">
    <source>
        <dbReference type="ARBA" id="ARBA00004651"/>
    </source>
</evidence>
<evidence type="ECO:0000256" key="10">
    <source>
        <dbReference type="HAMAP-Rule" id="MF_00454"/>
    </source>
</evidence>
<sequence>MTLLSVFVGAALGAMLRYVIIMIWPVQSSYFTAILIINSVGALGMGIVFASGQLSALNGFWSVGLLGGFTTFSTMMVQSAQLPFNKQLRYLMIQLIGGMLCFYMGVIIVNIFGTMA</sequence>
<evidence type="ECO:0000256" key="4">
    <source>
        <dbReference type="ARBA" id="ARBA00022989"/>
    </source>
</evidence>
<evidence type="ECO:0000313" key="14">
    <source>
        <dbReference type="Proteomes" id="UP000752647"/>
    </source>
</evidence>
<feature type="transmembrane region" description="Helical" evidence="10">
    <location>
        <begin position="60"/>
        <end position="78"/>
    </location>
</feature>
<gene>
    <name evidence="10" type="primary">fluC</name>
    <name evidence="10" type="synonym">crcB</name>
    <name evidence="11" type="ORF">C122C_1289</name>
    <name evidence="12" type="ORF">KIJ12_04285</name>
</gene>
<evidence type="ECO:0000313" key="11">
    <source>
        <dbReference type="EMBL" id="CUW06473.1"/>
    </source>
</evidence>
<dbReference type="GO" id="GO:0062054">
    <property type="term" value="F:fluoride channel activity"/>
    <property type="evidence" value="ECO:0007669"/>
    <property type="project" value="UniProtKB-UniRule"/>
</dbReference>
<feature type="transmembrane region" description="Helical" evidence="10">
    <location>
        <begin position="90"/>
        <end position="113"/>
    </location>
</feature>
<dbReference type="Pfam" id="PF02537">
    <property type="entry name" value="CRCB"/>
    <property type="match status" value="1"/>
</dbReference>
<name>A0A9Q3SXF5_9LACO</name>
<dbReference type="GO" id="GO:0140114">
    <property type="term" value="P:cellular detoxification of fluoride"/>
    <property type="evidence" value="ECO:0007669"/>
    <property type="project" value="UniProtKB-UniRule"/>
</dbReference>
<comment type="activity regulation">
    <text evidence="10">Na(+) is not transported, but it plays an essential structural role and its presence is essential for fluoride channel function.</text>
</comment>
<proteinExistence type="inferred from homology"/>
<keyword evidence="4 10" id="KW-1133">Transmembrane helix</keyword>
<comment type="subcellular location">
    <subcellularLocation>
        <location evidence="1 10">Cell membrane</location>
        <topology evidence="1 10">Multi-pass membrane protein</topology>
    </subcellularLocation>
</comment>
<dbReference type="Proteomes" id="UP000199271">
    <property type="component" value="Unassembled WGS sequence"/>
</dbReference>
<evidence type="ECO:0000256" key="9">
    <source>
        <dbReference type="ARBA" id="ARBA00049940"/>
    </source>
</evidence>
<keyword evidence="6 10" id="KW-0407">Ion channel</keyword>
<comment type="catalytic activity">
    <reaction evidence="8">
        <text>fluoride(in) = fluoride(out)</text>
        <dbReference type="Rhea" id="RHEA:76159"/>
        <dbReference type="ChEBI" id="CHEBI:17051"/>
    </reaction>
    <physiologicalReaction direction="left-to-right" evidence="8">
        <dbReference type="Rhea" id="RHEA:76160"/>
    </physiologicalReaction>
</comment>
<evidence type="ECO:0000256" key="7">
    <source>
        <dbReference type="ARBA" id="ARBA00035120"/>
    </source>
</evidence>
<keyword evidence="10" id="KW-0406">Ion transport</keyword>
<dbReference type="InterPro" id="IPR003691">
    <property type="entry name" value="FluC"/>
</dbReference>
<dbReference type="EMBL" id="FBSY01000003">
    <property type="protein sequence ID" value="CUW06473.1"/>
    <property type="molecule type" value="Genomic_DNA"/>
</dbReference>
<reference evidence="12" key="2">
    <citation type="submission" date="2021-05" db="EMBL/GenBank/DDBJ databases">
        <title>Pangenome of Leuconostoc gelidum warrants species status for Leuconostoc gelidum subsp. gasicomitatum.</title>
        <authorList>
            <person name="Johansson P."/>
            <person name="Sade E."/>
            <person name="Hultman J."/>
            <person name="Auvinen P."/>
            <person name="Bjorkroth J."/>
        </authorList>
    </citation>
    <scope>NUCLEOTIDE SEQUENCE</scope>
    <source>
        <strain evidence="12">A.21.4</strain>
    </source>
</reference>
<keyword evidence="2 10" id="KW-1003">Cell membrane</keyword>
<dbReference type="RefSeq" id="WP_010385394.1">
    <property type="nucleotide sequence ID" value="NZ_BPKT01000008.1"/>
</dbReference>
<evidence type="ECO:0000313" key="12">
    <source>
        <dbReference type="EMBL" id="MBZ5962377.1"/>
    </source>
</evidence>
<keyword evidence="10" id="KW-0479">Metal-binding</keyword>
<comment type="caution">
    <text evidence="12">The sequence shown here is derived from an EMBL/GenBank/DDBJ whole genome shotgun (WGS) entry which is preliminary data.</text>
</comment>
<keyword evidence="10" id="KW-0915">Sodium</keyword>
<comment type="function">
    <text evidence="9 10">Fluoride-specific ion channel. Important for reducing fluoride concentration in the cell, thus reducing its toxicity.</text>
</comment>
<dbReference type="AlphaFoldDB" id="A0A9Q3SXF5"/>
<keyword evidence="13" id="KW-1185">Reference proteome</keyword>
<organism evidence="12 14">
    <name type="scientific">Leuconostoc gasicomitatum</name>
    <dbReference type="NCBI Taxonomy" id="115778"/>
    <lineage>
        <taxon>Bacteria</taxon>
        <taxon>Bacillati</taxon>
        <taxon>Bacillota</taxon>
        <taxon>Bacilli</taxon>
        <taxon>Lactobacillales</taxon>
        <taxon>Lactobacillaceae</taxon>
        <taxon>Leuconostoc</taxon>
        <taxon>Leuconostoc gelidum group</taxon>
    </lineage>
</organism>
<dbReference type="GO" id="GO:0005886">
    <property type="term" value="C:plasma membrane"/>
    <property type="evidence" value="ECO:0007669"/>
    <property type="project" value="UniProtKB-SubCell"/>
</dbReference>
<evidence type="ECO:0000256" key="6">
    <source>
        <dbReference type="ARBA" id="ARBA00023303"/>
    </source>
</evidence>
<feature type="transmembrane region" description="Helical" evidence="10">
    <location>
        <begin position="6"/>
        <end position="26"/>
    </location>
</feature>
<feature type="transmembrane region" description="Helical" evidence="10">
    <location>
        <begin position="33"/>
        <end position="54"/>
    </location>
</feature>
<dbReference type="GeneID" id="34300977"/>
<keyword evidence="10" id="KW-0813">Transport</keyword>
<evidence type="ECO:0000313" key="13">
    <source>
        <dbReference type="Proteomes" id="UP000199271"/>
    </source>
</evidence>
<feature type="binding site" evidence="10">
    <location>
        <position position="70"/>
    </location>
    <ligand>
        <name>Na(+)</name>
        <dbReference type="ChEBI" id="CHEBI:29101"/>
        <note>structural</note>
    </ligand>
</feature>
<keyword evidence="5 10" id="KW-0472">Membrane</keyword>
<evidence type="ECO:0000256" key="5">
    <source>
        <dbReference type="ARBA" id="ARBA00023136"/>
    </source>
</evidence>
<accession>A0A9Q3SXF5</accession>
<dbReference type="Proteomes" id="UP000752647">
    <property type="component" value="Unassembled WGS sequence"/>
</dbReference>
<evidence type="ECO:0000256" key="2">
    <source>
        <dbReference type="ARBA" id="ARBA00022475"/>
    </source>
</evidence>